<keyword evidence="2" id="KW-1185">Reference proteome</keyword>
<dbReference type="Pfam" id="PF18701">
    <property type="entry name" value="DUF5641"/>
    <property type="match status" value="1"/>
</dbReference>
<dbReference type="InterPro" id="IPR001584">
    <property type="entry name" value="Integrase_cat-core"/>
</dbReference>
<protein>
    <submittedName>
        <fullName evidence="3">Uncharacterized protein LOC128199191</fullName>
    </submittedName>
</protein>
<name>A0ABM3LWX5_BICAN</name>
<sequence>MADLPSYRLQEAKAFLFTGIDHAGPIRITLTRRRGYQSQKAYICLFVCLVTKAIHIELASDLTSDNMISCLNRFLSRRGPVNTIWTDMSGTFIGAKAQLDEIYSLLLSSDYKNKFGLELQKKRIEWKTIPPRSPHFGGIWESNIKCVKAHLYRVIGKQLLTYEELFTVLTQIECILNSRPLGLTTSDHQPDIITPAHFLMTTPLEYFPTTTFNPERPNLKNRKQLLDSLVMSYWKKWRLDYLHTLQVKGKWCTPDNPITVGMVVLVEFDDVPPLQWPLGLITKTFPGKDGVVRVALVNTKMGEYKRPVVKLYPLPTQ</sequence>
<reference evidence="3" key="1">
    <citation type="submission" date="2025-08" db="UniProtKB">
        <authorList>
            <consortium name="RefSeq"/>
        </authorList>
    </citation>
    <scope>IDENTIFICATION</scope>
</reference>
<organism evidence="2 3">
    <name type="scientific">Bicyclus anynana</name>
    <name type="common">Squinting bush brown butterfly</name>
    <dbReference type="NCBI Taxonomy" id="110368"/>
    <lineage>
        <taxon>Eukaryota</taxon>
        <taxon>Metazoa</taxon>
        <taxon>Ecdysozoa</taxon>
        <taxon>Arthropoda</taxon>
        <taxon>Hexapoda</taxon>
        <taxon>Insecta</taxon>
        <taxon>Pterygota</taxon>
        <taxon>Neoptera</taxon>
        <taxon>Endopterygota</taxon>
        <taxon>Lepidoptera</taxon>
        <taxon>Glossata</taxon>
        <taxon>Ditrysia</taxon>
        <taxon>Papilionoidea</taxon>
        <taxon>Nymphalidae</taxon>
        <taxon>Satyrinae</taxon>
        <taxon>Satyrini</taxon>
        <taxon>Mycalesina</taxon>
        <taxon>Bicyclus</taxon>
    </lineage>
</organism>
<evidence type="ECO:0000313" key="3">
    <source>
        <dbReference type="RefSeq" id="XP_052743556.1"/>
    </source>
</evidence>
<dbReference type="RefSeq" id="XP_052743556.1">
    <property type="nucleotide sequence ID" value="XM_052887596.1"/>
</dbReference>
<dbReference type="Gene3D" id="3.30.420.10">
    <property type="entry name" value="Ribonuclease H-like superfamily/Ribonuclease H"/>
    <property type="match status" value="1"/>
</dbReference>
<proteinExistence type="predicted"/>
<dbReference type="InterPro" id="IPR036397">
    <property type="entry name" value="RNaseH_sf"/>
</dbReference>
<dbReference type="PROSITE" id="PS50994">
    <property type="entry name" value="INTEGRASE"/>
    <property type="match status" value="1"/>
</dbReference>
<evidence type="ECO:0000313" key="2">
    <source>
        <dbReference type="Proteomes" id="UP001652582"/>
    </source>
</evidence>
<dbReference type="SUPFAM" id="SSF53098">
    <property type="entry name" value="Ribonuclease H-like"/>
    <property type="match status" value="1"/>
</dbReference>
<dbReference type="Proteomes" id="UP001652582">
    <property type="component" value="Chromosome 19"/>
</dbReference>
<accession>A0ABM3LWX5</accession>
<feature type="domain" description="Integrase catalytic" evidence="1">
    <location>
        <begin position="1"/>
        <end position="203"/>
    </location>
</feature>
<dbReference type="InterPro" id="IPR012337">
    <property type="entry name" value="RNaseH-like_sf"/>
</dbReference>
<dbReference type="GeneID" id="128199191"/>
<dbReference type="InterPro" id="IPR040676">
    <property type="entry name" value="DUF5641"/>
</dbReference>
<evidence type="ECO:0000259" key="1">
    <source>
        <dbReference type="PROSITE" id="PS50994"/>
    </source>
</evidence>
<dbReference type="PANTHER" id="PTHR47331">
    <property type="entry name" value="PHD-TYPE DOMAIN-CONTAINING PROTEIN"/>
    <property type="match status" value="1"/>
</dbReference>
<gene>
    <name evidence="3" type="primary">LOC128199191</name>
</gene>